<accession>A0AAN8Y195</accession>
<proteinExistence type="predicted"/>
<comment type="caution">
    <text evidence="1">The sequence shown here is derived from an EMBL/GenBank/DDBJ whole genome shotgun (WGS) entry which is preliminary data.</text>
</comment>
<gene>
    <name evidence="1" type="ORF">RDI58_026871</name>
</gene>
<dbReference type="AlphaFoldDB" id="A0AAN8Y195"/>
<dbReference type="EMBL" id="JBANQN010000011">
    <property type="protein sequence ID" value="KAK6775870.1"/>
    <property type="molecule type" value="Genomic_DNA"/>
</dbReference>
<evidence type="ECO:0000313" key="1">
    <source>
        <dbReference type="EMBL" id="KAK6775870.1"/>
    </source>
</evidence>
<dbReference type="Proteomes" id="UP001371456">
    <property type="component" value="Unassembled WGS sequence"/>
</dbReference>
<reference evidence="1 2" key="1">
    <citation type="submission" date="2024-02" db="EMBL/GenBank/DDBJ databases">
        <title>de novo genome assembly of Solanum bulbocastanum strain 11H21.</title>
        <authorList>
            <person name="Hosaka A.J."/>
        </authorList>
    </citation>
    <scope>NUCLEOTIDE SEQUENCE [LARGE SCALE GENOMIC DNA]</scope>
    <source>
        <tissue evidence="1">Young leaves</tissue>
    </source>
</reference>
<organism evidence="1 2">
    <name type="scientific">Solanum bulbocastanum</name>
    <name type="common">Wild potato</name>
    <dbReference type="NCBI Taxonomy" id="147425"/>
    <lineage>
        <taxon>Eukaryota</taxon>
        <taxon>Viridiplantae</taxon>
        <taxon>Streptophyta</taxon>
        <taxon>Embryophyta</taxon>
        <taxon>Tracheophyta</taxon>
        <taxon>Spermatophyta</taxon>
        <taxon>Magnoliopsida</taxon>
        <taxon>eudicotyledons</taxon>
        <taxon>Gunneridae</taxon>
        <taxon>Pentapetalae</taxon>
        <taxon>asterids</taxon>
        <taxon>lamiids</taxon>
        <taxon>Solanales</taxon>
        <taxon>Solanaceae</taxon>
        <taxon>Solanoideae</taxon>
        <taxon>Solaneae</taxon>
        <taxon>Solanum</taxon>
    </lineage>
</organism>
<evidence type="ECO:0000313" key="2">
    <source>
        <dbReference type="Proteomes" id="UP001371456"/>
    </source>
</evidence>
<keyword evidence="2" id="KW-1185">Reference proteome</keyword>
<sequence length="49" mass="5420">MSSGGDRSISSAPERISHDTHLFSVLFGTADPWQYYPNYRRLIGASSTS</sequence>
<name>A0AAN8Y195_SOLBU</name>
<protein>
    <submittedName>
        <fullName evidence="1">Uncharacterized protein</fullName>
    </submittedName>
</protein>